<dbReference type="Proteomes" id="UP001652700">
    <property type="component" value="Unplaced"/>
</dbReference>
<keyword evidence="3" id="KW-0805">Transcription regulation</keyword>
<keyword evidence="10" id="KW-1185">Reference proteome</keyword>
<dbReference type="RefSeq" id="XP_050498290.1">
    <property type="nucleotide sequence ID" value="XM_050642333.1"/>
</dbReference>
<evidence type="ECO:0000256" key="7">
    <source>
        <dbReference type="SAM" id="MobiDB-lite"/>
    </source>
</evidence>
<keyword evidence="4" id="KW-0804">Transcription</keyword>
<dbReference type="PANTHER" id="PTHR23098">
    <property type="entry name" value="AGAP001331-PA-RELATED"/>
    <property type="match status" value="1"/>
</dbReference>
<dbReference type="EnsemblMetazoa" id="XM_050642333.1">
    <property type="protein sequence ID" value="XP_050498290.1"/>
    <property type="gene ID" value="LOC126879259"/>
</dbReference>
<keyword evidence="6" id="KW-0175">Coiled coil</keyword>
<evidence type="ECO:0000256" key="1">
    <source>
        <dbReference type="ARBA" id="ARBA00011764"/>
    </source>
</evidence>
<evidence type="ECO:0000256" key="6">
    <source>
        <dbReference type="SAM" id="Coils"/>
    </source>
</evidence>
<evidence type="ECO:0000256" key="2">
    <source>
        <dbReference type="ARBA" id="ARBA00016807"/>
    </source>
</evidence>
<protein>
    <recommendedName>
        <fullName evidence="2">Regulatory protein zeste</fullName>
    </recommendedName>
</protein>
<feature type="region of interest" description="Disordered" evidence="7">
    <location>
        <begin position="189"/>
        <end position="218"/>
    </location>
</feature>
<evidence type="ECO:0000256" key="4">
    <source>
        <dbReference type="ARBA" id="ARBA00023163"/>
    </source>
</evidence>
<organism evidence="9 10">
    <name type="scientific">Diabrotica virgifera virgifera</name>
    <name type="common">western corn rootworm</name>
    <dbReference type="NCBI Taxonomy" id="50390"/>
    <lineage>
        <taxon>Eukaryota</taxon>
        <taxon>Metazoa</taxon>
        <taxon>Ecdysozoa</taxon>
        <taxon>Arthropoda</taxon>
        <taxon>Hexapoda</taxon>
        <taxon>Insecta</taxon>
        <taxon>Pterygota</taxon>
        <taxon>Neoptera</taxon>
        <taxon>Endopterygota</taxon>
        <taxon>Coleoptera</taxon>
        <taxon>Polyphaga</taxon>
        <taxon>Cucujiformia</taxon>
        <taxon>Chrysomeloidea</taxon>
        <taxon>Chrysomelidae</taxon>
        <taxon>Galerucinae</taxon>
        <taxon>Diabroticina</taxon>
        <taxon>Diabroticites</taxon>
        <taxon>Diabrotica</taxon>
    </lineage>
</organism>
<name>A0ABM5JK25_DIAVI</name>
<evidence type="ECO:0000313" key="10">
    <source>
        <dbReference type="Proteomes" id="UP001652700"/>
    </source>
</evidence>
<dbReference type="GeneID" id="126879259"/>
<accession>A0ABM5JK25</accession>
<evidence type="ECO:0000256" key="3">
    <source>
        <dbReference type="ARBA" id="ARBA00023015"/>
    </source>
</evidence>
<feature type="coiled-coil region" evidence="6">
    <location>
        <begin position="64"/>
        <end position="91"/>
    </location>
</feature>
<reference evidence="9" key="1">
    <citation type="submission" date="2025-05" db="UniProtKB">
        <authorList>
            <consortium name="EnsemblMetazoa"/>
        </authorList>
    </citation>
    <scope>IDENTIFICATION</scope>
</reference>
<evidence type="ECO:0000259" key="8">
    <source>
        <dbReference type="Pfam" id="PF13873"/>
    </source>
</evidence>
<dbReference type="InterPro" id="IPR028002">
    <property type="entry name" value="Myb_DNA-bind_5"/>
</dbReference>
<dbReference type="PANTHER" id="PTHR23098:SF16">
    <property type="entry name" value="REGULATORY PROTEIN ZESTE"/>
    <property type="match status" value="1"/>
</dbReference>
<sequence length="311" mass="36440">MNTVKKRSSNFSGPEINNLMNIMFQEIHIIEDKKTDHVSLNQKKESWQRVVQLYNATNTNKRDLASIKSKYDNIKRNMKKTVAQMKRNKNKTGGGPPEKTELTWYEDQLHHILSEIVDGLTAEGDSDDRNMTQACRPIKEHMPIKENLHIEENDNEVQEDWQEVDNQADSISIEDGPGTSGIGQEVTQCKVDSKNQNQGKGNRKRTTSTTTERGESLEKFSKLAQTKTEVSELQKSCYEADLNNKENDALKKQEEWDKKQEMLDLDLLIKQEEYEELLRQNARREELFQLERRERRLRVFILQKKRNRMNK</sequence>
<comment type="subunit">
    <text evidence="1">Self-associates forming complexes of several hundred monomers.</text>
</comment>
<proteinExistence type="predicted"/>
<dbReference type="Pfam" id="PF13873">
    <property type="entry name" value="Myb_DNA-bind_5"/>
    <property type="match status" value="1"/>
</dbReference>
<feature type="domain" description="Myb/SANT-like DNA-binding" evidence="8">
    <location>
        <begin position="7"/>
        <end position="84"/>
    </location>
</feature>
<comment type="function">
    <text evidence="5">Involved in transvection phenomena (= synapsis-dependent gene expression), where the synaptic pairing of chromosomes carrying genes with which zeste interacts influences the expression of these genes. Zeste binds to DNA and stimulates transcription from a nearby promoter.</text>
</comment>
<evidence type="ECO:0000256" key="5">
    <source>
        <dbReference type="ARBA" id="ARBA00025466"/>
    </source>
</evidence>
<evidence type="ECO:0000313" key="9">
    <source>
        <dbReference type="EnsemblMetazoa" id="XP_050498290.1"/>
    </source>
</evidence>